<dbReference type="PANTHER" id="PTHR43464:SF23">
    <property type="entry name" value="JUVENILE HORMONE ACID O-METHYLTRANSFERASE"/>
    <property type="match status" value="1"/>
</dbReference>
<evidence type="ECO:0000256" key="1">
    <source>
        <dbReference type="SAM" id="SignalP"/>
    </source>
</evidence>
<dbReference type="Gene3D" id="3.40.50.150">
    <property type="entry name" value="Vaccinia Virus protein VP39"/>
    <property type="match status" value="1"/>
</dbReference>
<evidence type="ECO:0000313" key="4">
    <source>
        <dbReference type="Proteomes" id="UP001165060"/>
    </source>
</evidence>
<protein>
    <recommendedName>
        <fullName evidence="2">Methyltransferase domain-containing protein</fullName>
    </recommendedName>
</protein>
<dbReference type="PANTHER" id="PTHR43464">
    <property type="entry name" value="METHYLTRANSFERASE"/>
    <property type="match status" value="1"/>
</dbReference>
<organism evidence="3 4">
    <name type="scientific">Tetraparma gracilis</name>
    <dbReference type="NCBI Taxonomy" id="2962635"/>
    <lineage>
        <taxon>Eukaryota</taxon>
        <taxon>Sar</taxon>
        <taxon>Stramenopiles</taxon>
        <taxon>Ochrophyta</taxon>
        <taxon>Bolidophyceae</taxon>
        <taxon>Parmales</taxon>
        <taxon>Triparmaceae</taxon>
        <taxon>Tetraparma</taxon>
    </lineage>
</organism>
<feature type="chain" id="PRO_5046537616" description="Methyltransferase domain-containing protein" evidence="1">
    <location>
        <begin position="16"/>
        <end position="221"/>
    </location>
</feature>
<dbReference type="InterPro" id="IPR029063">
    <property type="entry name" value="SAM-dependent_MTases_sf"/>
</dbReference>
<feature type="domain" description="Methyltransferase" evidence="2">
    <location>
        <begin position="50"/>
        <end position="151"/>
    </location>
</feature>
<reference evidence="3 4" key="1">
    <citation type="journal article" date="2023" name="Commun. Biol.">
        <title>Genome analysis of Parmales, the sister group of diatoms, reveals the evolutionary specialization of diatoms from phago-mixotrophs to photoautotrophs.</title>
        <authorList>
            <person name="Ban H."/>
            <person name="Sato S."/>
            <person name="Yoshikawa S."/>
            <person name="Yamada K."/>
            <person name="Nakamura Y."/>
            <person name="Ichinomiya M."/>
            <person name="Sato N."/>
            <person name="Blanc-Mathieu R."/>
            <person name="Endo H."/>
            <person name="Kuwata A."/>
            <person name="Ogata H."/>
        </authorList>
    </citation>
    <scope>NUCLEOTIDE SEQUENCE [LARGE SCALE GENOMIC DNA]</scope>
</reference>
<proteinExistence type="predicted"/>
<comment type="caution">
    <text evidence="3">The sequence shown here is derived from an EMBL/GenBank/DDBJ whole genome shotgun (WGS) entry which is preliminary data.</text>
</comment>
<accession>A0ABQ6MFP8</accession>
<sequence length="221" mass="23435">MLLPLFAAATPGVLPASFYASAYDNPATPWTTGKPQPAVQAEQASFQGRVLDCGCGAGENSCFLALCKDVTSVTGFDLSPGGVALARDRALELPPDAAPASFFTASAETAASALLPRQFDTALDSALLHCLADDSARAYVGQLAQLVVPGGKVYVGCFSDSNPDPWDNPRRLSEAYLRDLFSEEAGFSVESVREVWWARPPERGTGGGAFCMAHWMVARRL</sequence>
<keyword evidence="4" id="KW-1185">Reference proteome</keyword>
<name>A0ABQ6MFP8_9STRA</name>
<feature type="signal peptide" evidence="1">
    <location>
        <begin position="1"/>
        <end position="15"/>
    </location>
</feature>
<keyword evidence="1" id="KW-0732">Signal</keyword>
<evidence type="ECO:0000313" key="3">
    <source>
        <dbReference type="EMBL" id="GMI25433.1"/>
    </source>
</evidence>
<gene>
    <name evidence="3" type="ORF">TeGR_g5252</name>
</gene>
<dbReference type="EMBL" id="BRYB01002786">
    <property type="protein sequence ID" value="GMI25433.1"/>
    <property type="molecule type" value="Genomic_DNA"/>
</dbReference>
<dbReference type="SUPFAM" id="SSF53335">
    <property type="entry name" value="S-adenosyl-L-methionine-dependent methyltransferases"/>
    <property type="match status" value="1"/>
</dbReference>
<dbReference type="Pfam" id="PF13649">
    <property type="entry name" value="Methyltransf_25"/>
    <property type="match status" value="1"/>
</dbReference>
<dbReference type="InterPro" id="IPR041698">
    <property type="entry name" value="Methyltransf_25"/>
</dbReference>
<evidence type="ECO:0000259" key="2">
    <source>
        <dbReference type="Pfam" id="PF13649"/>
    </source>
</evidence>
<dbReference type="CDD" id="cd02440">
    <property type="entry name" value="AdoMet_MTases"/>
    <property type="match status" value="1"/>
</dbReference>
<dbReference type="Proteomes" id="UP001165060">
    <property type="component" value="Unassembled WGS sequence"/>
</dbReference>